<feature type="transmembrane region" description="Helical" evidence="8">
    <location>
        <begin position="287"/>
        <end position="308"/>
    </location>
</feature>
<feature type="transmembrane region" description="Helical" evidence="8">
    <location>
        <begin position="165"/>
        <end position="184"/>
    </location>
</feature>
<dbReference type="PANTHER" id="PTHR42810">
    <property type="entry name" value="PURINE PERMEASE C1399.01C-RELATED"/>
    <property type="match status" value="1"/>
</dbReference>
<evidence type="ECO:0000256" key="5">
    <source>
        <dbReference type="ARBA" id="ARBA00022692"/>
    </source>
</evidence>
<dbReference type="OrthoDB" id="9779092at2"/>
<keyword evidence="5 8" id="KW-0812">Transmembrane</keyword>
<evidence type="ECO:0000256" key="1">
    <source>
        <dbReference type="ARBA" id="ARBA00004651"/>
    </source>
</evidence>
<feature type="transmembrane region" description="Helical" evidence="8">
    <location>
        <begin position="78"/>
        <end position="104"/>
    </location>
</feature>
<accession>F2NPL2</accession>
<comment type="subcellular location">
    <subcellularLocation>
        <location evidence="1">Cell membrane</location>
        <topology evidence="1">Multi-pass membrane protein</topology>
    </subcellularLocation>
</comment>
<dbReference type="PANTHER" id="PTHR42810:SF4">
    <property type="entry name" value="URIC ACID TRANSPORTER UACT"/>
    <property type="match status" value="1"/>
</dbReference>
<dbReference type="InterPro" id="IPR006043">
    <property type="entry name" value="NCS2"/>
</dbReference>
<feature type="transmembrane region" description="Helical" evidence="8">
    <location>
        <begin position="348"/>
        <end position="372"/>
    </location>
</feature>
<feature type="transmembrane region" description="Helical" evidence="8">
    <location>
        <begin position="204"/>
        <end position="222"/>
    </location>
</feature>
<evidence type="ECO:0000256" key="7">
    <source>
        <dbReference type="ARBA" id="ARBA00023136"/>
    </source>
</evidence>
<proteinExistence type="inferred from homology"/>
<feature type="transmembrane region" description="Helical" evidence="8">
    <location>
        <begin position="140"/>
        <end position="158"/>
    </location>
</feature>
<feature type="transmembrane region" description="Helical" evidence="8">
    <location>
        <begin position="378"/>
        <end position="397"/>
    </location>
</feature>
<evidence type="ECO:0000313" key="9">
    <source>
        <dbReference type="EMBL" id="AEB12513.1"/>
    </source>
</evidence>
<protein>
    <submittedName>
        <fullName evidence="9">Uracil-xanthine permease</fullName>
    </submittedName>
</protein>
<keyword evidence="10" id="KW-1185">Reference proteome</keyword>
<dbReference type="eggNOG" id="COG2233">
    <property type="taxonomic scope" value="Bacteria"/>
</dbReference>
<keyword evidence="6 8" id="KW-1133">Transmembrane helix</keyword>
<organism evidence="9 10">
    <name type="scientific">Marinithermus hydrothermalis (strain DSM 14884 / JCM 11576 / T1)</name>
    <dbReference type="NCBI Taxonomy" id="869210"/>
    <lineage>
        <taxon>Bacteria</taxon>
        <taxon>Thermotogati</taxon>
        <taxon>Deinococcota</taxon>
        <taxon>Deinococci</taxon>
        <taxon>Thermales</taxon>
        <taxon>Thermaceae</taxon>
        <taxon>Marinithermus</taxon>
    </lineage>
</organism>
<dbReference type="RefSeq" id="WP_013704559.1">
    <property type="nucleotide sequence ID" value="NC_015387.1"/>
</dbReference>
<dbReference type="AlphaFoldDB" id="F2NPL2"/>
<dbReference type="NCBIfam" id="TIGR00801">
    <property type="entry name" value="ncs2"/>
    <property type="match status" value="1"/>
</dbReference>
<feature type="transmembrane region" description="Helical" evidence="8">
    <location>
        <begin position="314"/>
        <end position="336"/>
    </location>
</feature>
<keyword evidence="3" id="KW-0813">Transport</keyword>
<evidence type="ECO:0000256" key="6">
    <source>
        <dbReference type="ARBA" id="ARBA00022989"/>
    </source>
</evidence>
<dbReference type="KEGG" id="mhd:Marky_1780"/>
<dbReference type="GO" id="GO:0042907">
    <property type="term" value="F:xanthine transmembrane transporter activity"/>
    <property type="evidence" value="ECO:0007669"/>
    <property type="project" value="TreeGrafter"/>
</dbReference>
<evidence type="ECO:0000256" key="3">
    <source>
        <dbReference type="ARBA" id="ARBA00022448"/>
    </source>
</evidence>
<comment type="similarity">
    <text evidence="2">Belongs to the nucleobase:cation symporter-2 (NCS2) (TC 2.A.40) family.</text>
</comment>
<feature type="transmembrane region" description="Helical" evidence="8">
    <location>
        <begin position="111"/>
        <end position="134"/>
    </location>
</feature>
<evidence type="ECO:0000256" key="4">
    <source>
        <dbReference type="ARBA" id="ARBA00022475"/>
    </source>
</evidence>
<keyword evidence="7 8" id="KW-0472">Membrane</keyword>
<gene>
    <name evidence="9" type="ordered locus">Marky_1780</name>
</gene>
<evidence type="ECO:0000256" key="8">
    <source>
        <dbReference type="SAM" id="Phobius"/>
    </source>
</evidence>
<dbReference type="EMBL" id="CP002630">
    <property type="protein sequence ID" value="AEB12513.1"/>
    <property type="molecule type" value="Genomic_DNA"/>
</dbReference>
<dbReference type="Pfam" id="PF00860">
    <property type="entry name" value="Xan_ur_permease"/>
    <property type="match status" value="1"/>
</dbReference>
<feature type="transmembrane region" description="Helical" evidence="8">
    <location>
        <begin position="55"/>
        <end position="72"/>
    </location>
</feature>
<dbReference type="InterPro" id="IPR006042">
    <property type="entry name" value="Xan_ur_permease"/>
</dbReference>
<evidence type="ECO:0000313" key="10">
    <source>
        <dbReference type="Proteomes" id="UP000007030"/>
    </source>
</evidence>
<feature type="transmembrane region" description="Helical" evidence="8">
    <location>
        <begin position="20"/>
        <end position="48"/>
    </location>
</feature>
<reference evidence="9 10" key="1">
    <citation type="journal article" date="2012" name="Stand. Genomic Sci.">
        <title>Complete genome sequence of the aerobic, heterotroph Marinithermus hydrothermalis type strain (T1(T)) from a deep-sea hydrothermal vent chimney.</title>
        <authorList>
            <person name="Copeland A."/>
            <person name="Gu W."/>
            <person name="Yasawong M."/>
            <person name="Lapidus A."/>
            <person name="Lucas S."/>
            <person name="Deshpande S."/>
            <person name="Pagani I."/>
            <person name="Tapia R."/>
            <person name="Cheng J.F."/>
            <person name="Goodwin L.A."/>
            <person name="Pitluck S."/>
            <person name="Liolios K."/>
            <person name="Ivanova N."/>
            <person name="Mavromatis K."/>
            <person name="Mikhailova N."/>
            <person name="Pati A."/>
            <person name="Chen A."/>
            <person name="Palaniappan K."/>
            <person name="Land M."/>
            <person name="Pan C."/>
            <person name="Brambilla E.M."/>
            <person name="Rohde M."/>
            <person name="Tindall B.J."/>
            <person name="Sikorski J."/>
            <person name="Goker M."/>
            <person name="Detter J.C."/>
            <person name="Bristow J."/>
            <person name="Eisen J.A."/>
            <person name="Markowitz V."/>
            <person name="Hugenholtz P."/>
            <person name="Kyrpides N.C."/>
            <person name="Klenk H.P."/>
            <person name="Woyke T."/>
        </authorList>
    </citation>
    <scope>NUCLEOTIDE SEQUENCE [LARGE SCALE GENOMIC DNA]</scope>
    <source>
        <strain evidence="10">DSM 14884 / JCM 11576 / T1</strain>
    </source>
</reference>
<evidence type="ECO:0000256" key="2">
    <source>
        <dbReference type="ARBA" id="ARBA00008821"/>
    </source>
</evidence>
<dbReference type="GO" id="GO:0005886">
    <property type="term" value="C:plasma membrane"/>
    <property type="evidence" value="ECO:0007669"/>
    <property type="project" value="UniProtKB-SubCell"/>
</dbReference>
<dbReference type="HOGENOM" id="CLU_017959_1_2_0"/>
<sequence>MELTPKRKLVLGLQHTVAMFGATVLVPLLTGLNPSVALVTAGLGTLLFHFITGRIVPVFLGSSFAFIAPILAAKEAGFSLAAIGGGIAAAGLVYALFALLVAAVGPDRVRALFPPVVTGPVIVVIGLTLAPVAIDMASKAWSLAILTLAAAVVAAVFFRGLFRMLPVITGVGVGYLAALATGQVDTTPIREAAWIGLPAFTLGTLEWGAVLLIAPVAFVTVIEHIGDILTNGRVVGQDFLKRPGLHRTLLGDGAATALAGLMGGPANTTYSENTGVLAITRVYDPSVIRIGAVFAILLGFSPKLAALLQILPAGVLGGIAILLFGMIASIGIRTLAEAEIDFTHSRNLIVVSVILVLGLGGATLDLGTISVAGAEVPLKASGMALAAVVGVLTNLLLPRSLEAPKAESAL</sequence>
<keyword evidence="4" id="KW-1003">Cell membrane</keyword>
<name>F2NPL2_MARHT</name>
<dbReference type="STRING" id="869210.Marky_1780"/>
<dbReference type="Proteomes" id="UP000007030">
    <property type="component" value="Chromosome"/>
</dbReference>